<dbReference type="OrthoDB" id="9768004at2"/>
<evidence type="ECO:0000313" key="3">
    <source>
        <dbReference type="Proteomes" id="UP000675920"/>
    </source>
</evidence>
<dbReference type="AlphaFoldDB" id="A0A8B6X7U0"/>
<dbReference type="Gene3D" id="3.90.1580.10">
    <property type="entry name" value="paralog of FGE (formylglycine-generating enzyme)"/>
    <property type="match status" value="1"/>
</dbReference>
<feature type="signal peptide" evidence="1">
    <location>
        <begin position="1"/>
        <end position="25"/>
    </location>
</feature>
<dbReference type="Proteomes" id="UP000675920">
    <property type="component" value="Unplaced"/>
</dbReference>
<dbReference type="PANTHER" id="PTHR23150">
    <property type="entry name" value="SULFATASE MODIFYING FACTOR 1, 2"/>
    <property type="match status" value="1"/>
</dbReference>
<protein>
    <submittedName>
        <fullName evidence="4">Formylglycine-generating enzyme family protein</fullName>
        <ecNumber evidence="4">1.8.3.-</ecNumber>
    </submittedName>
</protein>
<sequence>MRGWPGRAARILLAGAALGAGAASAFTPAPPGDGRGASASASASASAAPACRAGSGLPAGFGPGSEAAPNRAGMKPVPVGRFVPGADAGYAEERGGREVALPAFLIDEHEVTNAQFAAFVRATGYITEAERAGASAVFVAPRPGEAVVPYGWWKQVRGADWRHPQGPGSGIAGKAAHPVVQVSLADAEAYARWLGRRLPTEAQWEYAALGGLTGRAARLANAFEGNTAEFQRLLRRTANTWQGSFPDRDRGADGWRGTAPAGCFAANGYGLSDMVGNVWELTRDGWTGDHAADDPDAVRPDGRAPEGRATVMKGGSFLCSPDFCVRYRPASRQPLETGLATSHVGFRTVVTD</sequence>
<evidence type="ECO:0000256" key="1">
    <source>
        <dbReference type="SAM" id="SignalP"/>
    </source>
</evidence>
<keyword evidence="1" id="KW-0732">Signal</keyword>
<proteinExistence type="predicted"/>
<dbReference type="GO" id="GO:0120147">
    <property type="term" value="F:formylglycine-generating oxidase activity"/>
    <property type="evidence" value="ECO:0007669"/>
    <property type="project" value="TreeGrafter"/>
</dbReference>
<reference evidence="4" key="4">
    <citation type="submission" date="2025-08" db="UniProtKB">
        <authorList>
            <consortium name="RefSeq"/>
        </authorList>
    </citation>
    <scope>IDENTIFICATION</scope>
</reference>
<dbReference type="Pfam" id="PF03781">
    <property type="entry name" value="FGE-sulfatase"/>
    <property type="match status" value="1"/>
</dbReference>
<dbReference type="EC" id="1.8.3.-" evidence="4"/>
<reference evidence="4" key="2">
    <citation type="journal article" date="2017" name="ChemBioChem">
        <title>Copper is a cofactor of the formylglycine-generating enzyme.</title>
        <authorList>
            <person name="Knop M."/>
            <person name="Dang T.Q."/>
            <person name="Jeschke G."/>
            <person name="Seebeck F.P."/>
        </authorList>
    </citation>
    <scope>NUCLEOTIDE SEQUENCE</scope>
</reference>
<accession>A0A8B6X7U0</accession>
<keyword evidence="3" id="KW-1185">Reference proteome</keyword>
<feature type="chain" id="PRO_5034530848" evidence="1">
    <location>
        <begin position="26"/>
        <end position="352"/>
    </location>
</feature>
<dbReference type="InterPro" id="IPR016187">
    <property type="entry name" value="CTDL_fold"/>
</dbReference>
<dbReference type="RefSeq" id="WP_034410995.1">
    <property type="nucleotide sequence ID" value="NZ_AXWS01000008.1"/>
</dbReference>
<feature type="domain" description="Sulfatase-modifying factor enzyme-like" evidence="2">
    <location>
        <begin position="74"/>
        <end position="349"/>
    </location>
</feature>
<name>A0A8B6X7U0_9BURK</name>
<reference evidence="4" key="1">
    <citation type="journal article" date="2008" name="Curr. Opin. Chem. Biol.">
        <title>Sulfotransferases, sulfatases and formylglycine-generating enzymes: a sulfation fascination.</title>
        <authorList>
            <person name="Bojarova P."/>
            <person name="Williams S.J."/>
        </authorList>
    </citation>
    <scope>NUCLEOTIDE SEQUENCE</scope>
</reference>
<dbReference type="PANTHER" id="PTHR23150:SF19">
    <property type="entry name" value="FORMYLGLYCINE-GENERATING ENZYME"/>
    <property type="match status" value="1"/>
</dbReference>
<reference evidence="4" key="3">
    <citation type="journal article" date="2019" name="Proc. Natl. Acad. Sci. U.S.A.">
        <title>Formylglycine-generating enzyme binds substrate directly at a mononuclear Cu(I) center to initiate O2 activation.</title>
        <authorList>
            <person name="Appel M.J."/>
            <person name="Meier K.K."/>
            <person name="Lafrance-Vanasse J."/>
            <person name="Lim H."/>
            <person name="Tsai C.L."/>
            <person name="Hedman B."/>
            <person name="Hodgson K.O."/>
            <person name="Tainer J.A."/>
            <person name="Solomon E.I."/>
            <person name="Bertozzi C.R."/>
        </authorList>
    </citation>
    <scope>NUCLEOTIDE SEQUENCE</scope>
</reference>
<evidence type="ECO:0000259" key="2">
    <source>
        <dbReference type="Pfam" id="PF03781"/>
    </source>
</evidence>
<dbReference type="InterPro" id="IPR051043">
    <property type="entry name" value="Sulfatase_Mod_Factor_Kinase"/>
</dbReference>
<organism evidence="3 4">
    <name type="scientific">Derxia gummosa DSM 723</name>
    <dbReference type="NCBI Taxonomy" id="1121388"/>
    <lineage>
        <taxon>Bacteria</taxon>
        <taxon>Pseudomonadati</taxon>
        <taxon>Pseudomonadota</taxon>
        <taxon>Betaproteobacteria</taxon>
        <taxon>Burkholderiales</taxon>
        <taxon>Alcaligenaceae</taxon>
        <taxon>Derxia</taxon>
    </lineage>
</organism>
<evidence type="ECO:0000313" key="4">
    <source>
        <dbReference type="RefSeq" id="WP_034410995.1"/>
    </source>
</evidence>
<dbReference type="InterPro" id="IPR005532">
    <property type="entry name" value="SUMF_dom"/>
</dbReference>
<dbReference type="SUPFAM" id="SSF56436">
    <property type="entry name" value="C-type lectin-like"/>
    <property type="match status" value="1"/>
</dbReference>
<dbReference type="InterPro" id="IPR042095">
    <property type="entry name" value="SUMF_sf"/>
</dbReference>